<protein>
    <recommendedName>
        <fullName evidence="6">Tetraspanin</fullName>
    </recommendedName>
</protein>
<evidence type="ECO:0000256" key="3">
    <source>
        <dbReference type="ARBA" id="ARBA00022692"/>
    </source>
</evidence>
<keyword evidence="4 6" id="KW-1133">Transmembrane helix</keyword>
<name>A0ABV0W2B7_9TELE</name>
<evidence type="ECO:0000256" key="6">
    <source>
        <dbReference type="RuleBase" id="RU361218"/>
    </source>
</evidence>
<evidence type="ECO:0000313" key="8">
    <source>
        <dbReference type="Proteomes" id="UP001444071"/>
    </source>
</evidence>
<dbReference type="EMBL" id="JAHRIM010023485">
    <property type="protein sequence ID" value="MEQ2263680.1"/>
    <property type="molecule type" value="Genomic_DNA"/>
</dbReference>
<dbReference type="PRINTS" id="PR00259">
    <property type="entry name" value="TMFOUR"/>
</dbReference>
<evidence type="ECO:0000256" key="1">
    <source>
        <dbReference type="ARBA" id="ARBA00004141"/>
    </source>
</evidence>
<dbReference type="PANTHER" id="PTHR19282:SF39">
    <property type="entry name" value="LEUKOCYTE SURFACE ANTIGEN CD53"/>
    <property type="match status" value="1"/>
</dbReference>
<comment type="similarity">
    <text evidence="2 6">Belongs to the tetraspanin (TM4SF) family.</text>
</comment>
<keyword evidence="8" id="KW-1185">Reference proteome</keyword>
<keyword evidence="3 6" id="KW-0812">Transmembrane</keyword>
<dbReference type="InterPro" id="IPR000301">
    <property type="entry name" value="Tetraspanin_animals"/>
</dbReference>
<evidence type="ECO:0000256" key="4">
    <source>
        <dbReference type="ARBA" id="ARBA00022989"/>
    </source>
</evidence>
<keyword evidence="5 6" id="KW-0472">Membrane</keyword>
<dbReference type="InterPro" id="IPR018499">
    <property type="entry name" value="Tetraspanin/Peripherin"/>
</dbReference>
<comment type="caution">
    <text evidence="6">Lacks conserved residue(s) required for the propagation of feature annotation.</text>
</comment>
<dbReference type="SUPFAM" id="SSF48652">
    <property type="entry name" value="Tetraspanin"/>
    <property type="match status" value="1"/>
</dbReference>
<dbReference type="PANTHER" id="PTHR19282">
    <property type="entry name" value="TETRASPANIN"/>
    <property type="match status" value="1"/>
</dbReference>
<evidence type="ECO:0000313" key="7">
    <source>
        <dbReference type="EMBL" id="MEQ2263680.1"/>
    </source>
</evidence>
<dbReference type="Gene3D" id="1.10.1450.10">
    <property type="entry name" value="Tetraspanin"/>
    <property type="match status" value="1"/>
</dbReference>
<dbReference type="InterPro" id="IPR008952">
    <property type="entry name" value="Tetraspanin_EC2_sf"/>
</dbReference>
<evidence type="ECO:0000256" key="2">
    <source>
        <dbReference type="ARBA" id="ARBA00006840"/>
    </source>
</evidence>
<dbReference type="PIRSF" id="PIRSF002419">
    <property type="entry name" value="Tetraspanin"/>
    <property type="match status" value="1"/>
</dbReference>
<reference evidence="7 8" key="1">
    <citation type="submission" date="2021-06" db="EMBL/GenBank/DDBJ databases">
        <authorList>
            <person name="Palmer J.M."/>
        </authorList>
    </citation>
    <scope>NUCLEOTIDE SEQUENCE [LARGE SCALE GENOMIC DNA]</scope>
    <source>
        <strain evidence="7 8">XR_2019</strain>
        <tissue evidence="7">Muscle</tissue>
    </source>
</reference>
<organism evidence="7 8">
    <name type="scientific">Xenotaenia resolanae</name>
    <dbReference type="NCBI Taxonomy" id="208358"/>
    <lineage>
        <taxon>Eukaryota</taxon>
        <taxon>Metazoa</taxon>
        <taxon>Chordata</taxon>
        <taxon>Craniata</taxon>
        <taxon>Vertebrata</taxon>
        <taxon>Euteleostomi</taxon>
        <taxon>Actinopterygii</taxon>
        <taxon>Neopterygii</taxon>
        <taxon>Teleostei</taxon>
        <taxon>Neoteleostei</taxon>
        <taxon>Acanthomorphata</taxon>
        <taxon>Ovalentaria</taxon>
        <taxon>Atherinomorphae</taxon>
        <taxon>Cyprinodontiformes</taxon>
        <taxon>Goodeidae</taxon>
        <taxon>Xenotaenia</taxon>
    </lineage>
</organism>
<sequence length="209" mass="23256">MAQGCLKCLKYTMCVANFFCFVSGVALLSFGIYLMVNFRIAALTPSLASLNIPSMLLISGIIITCVSFLGFLGALKENRCLLLTFFLVLFLLMLVELTAACLMLVYEREIGELVTQDLNNGLTNARHSSKNATKMSDWDVVQTMFKCCGVNNYTDWQNNIPKSCCNPPCQGKEPAYYSEGCLERLKNWFEENFLSTGISVIILCIIEVG</sequence>
<evidence type="ECO:0000256" key="5">
    <source>
        <dbReference type="ARBA" id="ARBA00023136"/>
    </source>
</evidence>
<comment type="caution">
    <text evidence="7">The sequence shown here is derived from an EMBL/GenBank/DDBJ whole genome shotgun (WGS) entry which is preliminary data.</text>
</comment>
<feature type="transmembrane region" description="Helical" evidence="6">
    <location>
        <begin position="12"/>
        <end position="36"/>
    </location>
</feature>
<comment type="subcellular location">
    <subcellularLocation>
        <location evidence="1 6">Membrane</location>
        <topology evidence="1 6">Multi-pass membrane protein</topology>
    </subcellularLocation>
</comment>
<dbReference type="Proteomes" id="UP001444071">
    <property type="component" value="Unassembled WGS sequence"/>
</dbReference>
<gene>
    <name evidence="7" type="ORF">XENORESO_011230</name>
</gene>
<dbReference type="Pfam" id="PF00335">
    <property type="entry name" value="Tetraspanin"/>
    <property type="match status" value="1"/>
</dbReference>
<accession>A0ABV0W2B7</accession>
<feature type="transmembrane region" description="Helical" evidence="6">
    <location>
        <begin position="56"/>
        <end position="75"/>
    </location>
</feature>
<proteinExistence type="inferred from homology"/>
<feature type="transmembrane region" description="Helical" evidence="6">
    <location>
        <begin position="82"/>
        <end position="106"/>
    </location>
</feature>